<name>A0A246GBJ8_9FLAO</name>
<dbReference type="SUPFAM" id="SSF54106">
    <property type="entry name" value="LysM domain"/>
    <property type="match status" value="4"/>
</dbReference>
<evidence type="ECO:0000313" key="4">
    <source>
        <dbReference type="Proteomes" id="UP000198034"/>
    </source>
</evidence>
<dbReference type="PANTHER" id="PTHR33734">
    <property type="entry name" value="LYSM DOMAIN-CONTAINING GPI-ANCHORED PROTEIN 2"/>
    <property type="match status" value="1"/>
</dbReference>
<evidence type="ECO:0000259" key="2">
    <source>
        <dbReference type="PROSITE" id="PS51782"/>
    </source>
</evidence>
<keyword evidence="1" id="KW-0732">Signal</keyword>
<dbReference type="Pfam" id="PF01476">
    <property type="entry name" value="LysM"/>
    <property type="match status" value="4"/>
</dbReference>
<feature type="domain" description="LysM" evidence="2">
    <location>
        <begin position="23"/>
        <end position="66"/>
    </location>
</feature>
<dbReference type="Gene3D" id="3.40.50.2300">
    <property type="match status" value="1"/>
</dbReference>
<dbReference type="PANTHER" id="PTHR33734:SF22">
    <property type="entry name" value="MEMBRANE-BOUND LYTIC MUREIN TRANSGLYCOSYLASE D"/>
    <property type="match status" value="1"/>
</dbReference>
<feature type="signal peptide" evidence="1">
    <location>
        <begin position="1"/>
        <end position="18"/>
    </location>
</feature>
<comment type="caution">
    <text evidence="3">The sequence shown here is derived from an EMBL/GenBank/DDBJ whole genome shotgun (WGS) entry which is preliminary data.</text>
</comment>
<dbReference type="SUPFAM" id="SSF53822">
    <property type="entry name" value="Periplasmic binding protein-like I"/>
    <property type="match status" value="1"/>
</dbReference>
<dbReference type="InterPro" id="IPR036779">
    <property type="entry name" value="LysM_dom_sf"/>
</dbReference>
<dbReference type="EMBL" id="MTCY01000028">
    <property type="protein sequence ID" value="OWP76315.1"/>
    <property type="molecule type" value="Genomic_DNA"/>
</dbReference>
<dbReference type="CDD" id="cd06268">
    <property type="entry name" value="PBP1_ABC_transporter_LIVBP-like"/>
    <property type="match status" value="1"/>
</dbReference>
<evidence type="ECO:0000256" key="1">
    <source>
        <dbReference type="SAM" id="SignalP"/>
    </source>
</evidence>
<accession>A0A246GBJ8</accession>
<sequence>MKKIFGSLLILSMQFVSAQVAMIKHKVIKGENISLIAQKYGVTPAEIYSLNPDARTKIAENTILVIAAKNKKEAYKKEEPKIINHTVAEGETLFSIAKKYQVTLSEIEKYNPSVINGLKMDEIIKIPVKSEPKMVSKKTNSSQKLPLEHTVLAKETKFGIAKQYGITVDELENKNPDIIGKELIIGEVLIIKGGKTKEISKSKEGELNPIKKTETFKTIGMSYEVKPQETLYGLTNQFGCSKEELIALNPELKEGLKEGMILKIPTVAKRKEMKKEIIDFSTNISMSTSKKVALLLPFNIAKLDQDTINSTKSRLKKDKFLNMTLDFYSGALMAIDSINKLGAKVDVTILDSDETRSSSNIPALVNEYELKSYDAVIGPFYQNNVEKLASILETVPVISPLSKDYDKKYPNLYQATPLPDDIKRAMFDFMRSKNGNILAIVDPKKQSAKQYIQENYKEVKFVNVSDSGVLEVSNLKGLLVAGRTNYVVMETEKTNLILSITTNLLALQKQYDIKLVILGENEALDFEEIQMNRLTKLKMHYPSQYRVNGSKEYQNFENQYRRKNKINPNIFAIRGFDVTFDTLLRLSQEKGFVEIANENSTEQTESRFDYQANPEGGFYNKGIYILYYDKDLTIKQAN</sequence>
<dbReference type="InterPro" id="IPR018392">
    <property type="entry name" value="LysM"/>
</dbReference>
<dbReference type="SMART" id="SM00257">
    <property type="entry name" value="LysM"/>
    <property type="match status" value="4"/>
</dbReference>
<dbReference type="CDD" id="cd00118">
    <property type="entry name" value="LysM"/>
    <property type="match status" value="4"/>
</dbReference>
<feature type="domain" description="LysM" evidence="2">
    <location>
        <begin position="83"/>
        <end position="126"/>
    </location>
</feature>
<dbReference type="PROSITE" id="PS51782">
    <property type="entry name" value="LYSM"/>
    <property type="match status" value="4"/>
</dbReference>
<feature type="domain" description="LysM" evidence="2">
    <location>
        <begin position="221"/>
        <end position="264"/>
    </location>
</feature>
<organism evidence="3 4">
    <name type="scientific">Flavobacterium columnare</name>
    <dbReference type="NCBI Taxonomy" id="996"/>
    <lineage>
        <taxon>Bacteria</taxon>
        <taxon>Pseudomonadati</taxon>
        <taxon>Bacteroidota</taxon>
        <taxon>Flavobacteriia</taxon>
        <taxon>Flavobacteriales</taxon>
        <taxon>Flavobacteriaceae</taxon>
        <taxon>Flavobacterium</taxon>
    </lineage>
</organism>
<dbReference type="Gene3D" id="3.10.350.10">
    <property type="entry name" value="LysM domain"/>
    <property type="match status" value="4"/>
</dbReference>
<evidence type="ECO:0000313" key="3">
    <source>
        <dbReference type="EMBL" id="OWP76315.1"/>
    </source>
</evidence>
<dbReference type="AlphaFoldDB" id="A0A246GBJ8"/>
<feature type="domain" description="LysM" evidence="2">
    <location>
        <begin position="147"/>
        <end position="191"/>
    </location>
</feature>
<reference evidence="3 4" key="1">
    <citation type="journal article" date="2017" name="Infect. Genet. Evol.">
        <title>Comparative genome analysis of fish pathogen Flavobacterium columnare reveals extensive sequence diversity within the species.</title>
        <authorList>
            <person name="Kayansamruaj P."/>
            <person name="Dong H.T."/>
            <person name="Hirono I."/>
            <person name="Kondo H."/>
            <person name="Senapin S."/>
            <person name="Rodkhum C."/>
        </authorList>
    </citation>
    <scope>NUCLEOTIDE SEQUENCE [LARGE SCALE GENOMIC DNA]</scope>
    <source>
        <strain evidence="3 4">1214</strain>
    </source>
</reference>
<proteinExistence type="predicted"/>
<dbReference type="InterPro" id="IPR028082">
    <property type="entry name" value="Peripla_BP_I"/>
</dbReference>
<gene>
    <name evidence="3" type="ORF">BWK62_10015</name>
</gene>
<feature type="chain" id="PRO_5013326580" description="LysM domain-containing protein" evidence="1">
    <location>
        <begin position="19"/>
        <end position="638"/>
    </location>
</feature>
<protein>
    <recommendedName>
        <fullName evidence="2">LysM domain-containing protein</fullName>
    </recommendedName>
</protein>
<dbReference type="Proteomes" id="UP000198034">
    <property type="component" value="Unassembled WGS sequence"/>
</dbReference>